<keyword evidence="5 6" id="KW-0472">Membrane</keyword>
<protein>
    <submittedName>
        <fullName evidence="7">APC family permease</fullName>
    </submittedName>
</protein>
<dbReference type="EMBL" id="DSXR01000088">
    <property type="protein sequence ID" value="HGS87689.1"/>
    <property type="molecule type" value="Genomic_DNA"/>
</dbReference>
<evidence type="ECO:0000256" key="4">
    <source>
        <dbReference type="ARBA" id="ARBA00022989"/>
    </source>
</evidence>
<reference evidence="7" key="1">
    <citation type="journal article" date="2020" name="mSystems">
        <title>Genome- and Community-Level Interaction Insights into Carbon Utilization and Element Cycling Functions of Hydrothermarchaeota in Hydrothermal Sediment.</title>
        <authorList>
            <person name="Zhou Z."/>
            <person name="Liu Y."/>
            <person name="Xu W."/>
            <person name="Pan J."/>
            <person name="Luo Z.H."/>
            <person name="Li M."/>
        </authorList>
    </citation>
    <scope>NUCLEOTIDE SEQUENCE [LARGE SCALE GENOMIC DNA]</scope>
    <source>
        <strain evidence="7">SpSt-556</strain>
    </source>
</reference>
<feature type="transmembrane region" description="Helical" evidence="6">
    <location>
        <begin position="64"/>
        <end position="86"/>
    </location>
</feature>
<feature type="transmembrane region" description="Helical" evidence="6">
    <location>
        <begin position="447"/>
        <end position="464"/>
    </location>
</feature>
<evidence type="ECO:0000313" key="7">
    <source>
        <dbReference type="EMBL" id="HGS87689.1"/>
    </source>
</evidence>
<feature type="transmembrane region" description="Helical" evidence="6">
    <location>
        <begin position="189"/>
        <end position="209"/>
    </location>
</feature>
<evidence type="ECO:0000256" key="3">
    <source>
        <dbReference type="ARBA" id="ARBA00022692"/>
    </source>
</evidence>
<dbReference type="PANTHER" id="PTHR42770:SF7">
    <property type="entry name" value="MEMBRANE PROTEIN"/>
    <property type="match status" value="1"/>
</dbReference>
<feature type="transmembrane region" description="Helical" evidence="6">
    <location>
        <begin position="518"/>
        <end position="538"/>
    </location>
</feature>
<organism evidence="7">
    <name type="scientific">Bellilinea caldifistulae</name>
    <dbReference type="NCBI Taxonomy" id="360411"/>
    <lineage>
        <taxon>Bacteria</taxon>
        <taxon>Bacillati</taxon>
        <taxon>Chloroflexota</taxon>
        <taxon>Anaerolineae</taxon>
        <taxon>Anaerolineales</taxon>
        <taxon>Anaerolineaceae</taxon>
        <taxon>Bellilinea</taxon>
    </lineage>
</organism>
<evidence type="ECO:0000256" key="6">
    <source>
        <dbReference type="SAM" id="Phobius"/>
    </source>
</evidence>
<dbReference type="GO" id="GO:0005886">
    <property type="term" value="C:plasma membrane"/>
    <property type="evidence" value="ECO:0007669"/>
    <property type="project" value="UniProtKB-SubCell"/>
</dbReference>
<feature type="transmembrane region" description="Helical" evidence="6">
    <location>
        <begin position="163"/>
        <end position="182"/>
    </location>
</feature>
<evidence type="ECO:0000256" key="1">
    <source>
        <dbReference type="ARBA" id="ARBA00004651"/>
    </source>
</evidence>
<dbReference type="Pfam" id="PF13520">
    <property type="entry name" value="AA_permease_2"/>
    <property type="match status" value="1"/>
</dbReference>
<evidence type="ECO:0000256" key="2">
    <source>
        <dbReference type="ARBA" id="ARBA00022475"/>
    </source>
</evidence>
<feature type="transmembrane region" description="Helical" evidence="6">
    <location>
        <begin position="369"/>
        <end position="391"/>
    </location>
</feature>
<feature type="transmembrane region" description="Helical" evidence="6">
    <location>
        <begin position="251"/>
        <end position="271"/>
    </location>
</feature>
<comment type="subcellular location">
    <subcellularLocation>
        <location evidence="1">Cell membrane</location>
        <topology evidence="1">Multi-pass membrane protein</topology>
    </subcellularLocation>
</comment>
<dbReference type="GO" id="GO:0022857">
    <property type="term" value="F:transmembrane transporter activity"/>
    <property type="evidence" value="ECO:0007669"/>
    <property type="project" value="InterPro"/>
</dbReference>
<gene>
    <name evidence="7" type="ORF">ENT17_08725</name>
</gene>
<accession>A0A7C4Q477</accession>
<keyword evidence="2" id="KW-1003">Cell membrane</keyword>
<comment type="caution">
    <text evidence="7">The sequence shown here is derived from an EMBL/GenBank/DDBJ whole genome shotgun (WGS) entry which is preliminary data.</text>
</comment>
<dbReference type="PANTHER" id="PTHR42770">
    <property type="entry name" value="AMINO ACID TRANSPORTER-RELATED"/>
    <property type="match status" value="1"/>
</dbReference>
<feature type="transmembrane region" description="Helical" evidence="6">
    <location>
        <begin position="29"/>
        <end position="52"/>
    </location>
</feature>
<feature type="transmembrane region" description="Helical" evidence="6">
    <location>
        <begin position="283"/>
        <end position="305"/>
    </location>
</feature>
<evidence type="ECO:0000256" key="5">
    <source>
        <dbReference type="ARBA" id="ARBA00023136"/>
    </source>
</evidence>
<dbReference type="InterPro" id="IPR050367">
    <property type="entry name" value="APC_superfamily"/>
</dbReference>
<keyword evidence="4 6" id="KW-1133">Transmembrane helix</keyword>
<proteinExistence type="predicted"/>
<feature type="transmembrane region" description="Helical" evidence="6">
    <location>
        <begin position="484"/>
        <end position="506"/>
    </location>
</feature>
<sequence>MKLSELTELIAPQAETRPASKAGRFTNWIGFWTVIGLALAGVGLVQAVWLPVSVLPGVYPGINLTNVMLIGLAGMLFVLLTVWTMGRLVGREAPDYYFGTRVIHPPLGFAFSWTFLIGGGLFIGFLASMFARLILPDLANLLGNVLGIYDLQVFAAALNNPQVMVYIGSGLIFTAFILSILSPRAIRSIIGWGAGISIAGWLVILGQFASVPQNRFSEMFDRIFGAGSHSLHLNLAFQLGMKAQGETLPEMIAIGFIIGLSGFFALGLPVWMSGELRTDRRNIVPAGLLALIVAGFLGVAAVALVERTISWQFLAAESFLRLKGITGEGGVVLPMPVSTPGGGSSTGVLRGIIMPWLPFYAAVVQPNPFVLFFLTVIWVMMFVLVVQVYMISLSRILKAWADDRLMPEWVGLVHARQHSPLFALLLVTMIALLVVIDAAQANWIGNHYNFALFVAFGLLLPVLAMIKNPYHFLAEGEDRPSRGWVCFLGGTTLLILIAAISLPYVFQVNILPVDGQSAVLLAIVFVSGLIWFIGRRLYLKQRGIDLMAFFKKLPEKSQ</sequence>
<feature type="transmembrane region" description="Helical" evidence="6">
    <location>
        <begin position="421"/>
        <end position="441"/>
    </location>
</feature>
<dbReference type="InterPro" id="IPR002293">
    <property type="entry name" value="AA/rel_permease1"/>
</dbReference>
<dbReference type="Gene3D" id="1.20.1740.10">
    <property type="entry name" value="Amino acid/polyamine transporter I"/>
    <property type="match status" value="1"/>
</dbReference>
<feature type="transmembrane region" description="Helical" evidence="6">
    <location>
        <begin position="106"/>
        <end position="126"/>
    </location>
</feature>
<dbReference type="AlphaFoldDB" id="A0A7C4Q477"/>
<name>A0A7C4Q477_9CHLR</name>
<keyword evidence="3 6" id="KW-0812">Transmembrane</keyword>